<dbReference type="PANTHER" id="PTHR32303:SF4">
    <property type="entry name" value="QUINOPROTEIN GLUCOSE DEHYDROGENASE"/>
    <property type="match status" value="1"/>
</dbReference>
<evidence type="ECO:0000256" key="1">
    <source>
        <dbReference type="ARBA" id="ARBA00001931"/>
    </source>
</evidence>
<keyword evidence="4" id="KW-0472">Membrane</keyword>
<dbReference type="InterPro" id="IPR002372">
    <property type="entry name" value="PQQ_rpt_dom"/>
</dbReference>
<evidence type="ECO:0000259" key="5">
    <source>
        <dbReference type="Pfam" id="PF01011"/>
    </source>
</evidence>
<feature type="transmembrane region" description="Helical" evidence="4">
    <location>
        <begin position="63"/>
        <end position="79"/>
    </location>
</feature>
<dbReference type="InterPro" id="IPR017511">
    <property type="entry name" value="PQQ_mDH"/>
</dbReference>
<evidence type="ECO:0000256" key="2">
    <source>
        <dbReference type="ARBA" id="ARBA00008156"/>
    </source>
</evidence>
<keyword evidence="4" id="KW-0812">Transmembrane</keyword>
<dbReference type="SMART" id="SM00564">
    <property type="entry name" value="PQQ"/>
    <property type="match status" value="6"/>
</dbReference>
<dbReference type="InterPro" id="IPR018391">
    <property type="entry name" value="PQQ_b-propeller_rpt"/>
</dbReference>
<keyword evidence="3" id="KW-0560">Oxidoreductase</keyword>
<reference evidence="6 7" key="1">
    <citation type="submission" date="2019-06" db="EMBL/GenBank/DDBJ databases">
        <title>Sorghum-associated microbial communities from plants grown in Nebraska, USA.</title>
        <authorList>
            <person name="Schachtman D."/>
        </authorList>
    </citation>
    <scope>NUCLEOTIDE SEQUENCE [LARGE SCALE GENOMIC DNA]</scope>
    <source>
        <strain evidence="6 7">1225</strain>
    </source>
</reference>
<organism evidence="6 7">
    <name type="scientific">Neorhizobium alkalisoli</name>
    <dbReference type="NCBI Taxonomy" id="528178"/>
    <lineage>
        <taxon>Bacteria</taxon>
        <taxon>Pseudomonadati</taxon>
        <taxon>Pseudomonadota</taxon>
        <taxon>Alphaproteobacteria</taxon>
        <taxon>Hyphomicrobiales</taxon>
        <taxon>Rhizobiaceae</taxon>
        <taxon>Rhizobium/Agrobacterium group</taxon>
        <taxon>Neorhizobium</taxon>
    </lineage>
</organism>
<dbReference type="PANTHER" id="PTHR32303">
    <property type="entry name" value="QUINOPROTEIN ALCOHOL DEHYDROGENASE (CYTOCHROME C)"/>
    <property type="match status" value="1"/>
</dbReference>
<sequence length="795" mass="86578">MLSNRGAKIAQIIFGALLVLLGLYFAANGAWLVSLGGTFYYVVVGLLMIASGIQVVRDRNSGFVIYFVAWILTLVWSFYESGLDPWKLEVRLFAPSVLLAAFLLPGLARGVKAAAPRFWRGFQTATGVVAVLLVCAILYASYGPVSGETTQITAETGPMKPTEWEHYGNDAGQSRYAGLAQITPDNVSKLQVAWSSHSGDLPDEIEQHRKGREYHSESTPIKVGNTLYSCTPHSWIIATNATTGEVKWTFDPKLPRTNPYIVCRGVSYYDAPQADSCKARVFAPTMDGRIYALDAENGKICEGFGEKGFIDLKDQTGKDESGKSWGGGWQVSTSTPLVMNDRLVVGSRVIDNMSTDEPSGVVRAFDPLDGHQVWAWDVGRSEDALPGRLPEGEIYTKGTPNVWGTITGDSKLNLVYLGTGNAAPDYYTAFRRPFDDKFGTSLVALDVTTGKLRWHYQLVHHDMWDFDVPVGPSLFDMPDGTPALIQTTKMGEVFMFNRATGEPLVETKEMPFETSGAAPNVPVSPTQPVPVGMPSLVPEKLTAQDMWGATPIDQLACRIDFARARSEGIFTPIGPTRSIGNPAFDGVTDWGGASIDPVNKVMYVNTMNMPFYFQLVDRTTDYGKELLKQKSSGGENAQKLDVRLQENTPYLATLRAWLSPFMVPCVPPPWGQLVAIDLKSQKVMWRKTLGNARKNNAFGITQNLPLPTGTPNLGGSLATAGGLVFIGATTDNYVRAFDARTGKEVWRYSLPAGGQANPMSYVGEDGRQYVVITAGGHGALGTSYGDETIAFALPK</sequence>
<feature type="domain" description="Pyrrolo-quinoline quinone repeat" evidence="5">
    <location>
        <begin position="164"/>
        <end position="770"/>
    </location>
</feature>
<dbReference type="CDD" id="cd10280">
    <property type="entry name" value="PQQ_mGDH"/>
    <property type="match status" value="1"/>
</dbReference>
<feature type="transmembrane region" description="Helical" evidence="4">
    <location>
        <begin position="91"/>
        <end position="110"/>
    </location>
</feature>
<comment type="similarity">
    <text evidence="2">Belongs to the bacterial PQQ dehydrogenase family.</text>
</comment>
<dbReference type="EMBL" id="VIWP01000001">
    <property type="protein sequence ID" value="TWF59116.1"/>
    <property type="molecule type" value="Genomic_DNA"/>
</dbReference>
<evidence type="ECO:0000256" key="3">
    <source>
        <dbReference type="ARBA" id="ARBA00023002"/>
    </source>
</evidence>
<feature type="transmembrane region" description="Helical" evidence="4">
    <location>
        <begin position="122"/>
        <end position="142"/>
    </location>
</feature>
<dbReference type="Pfam" id="PF01011">
    <property type="entry name" value="PQQ"/>
    <property type="match status" value="1"/>
</dbReference>
<dbReference type="Gene3D" id="2.140.10.10">
    <property type="entry name" value="Quinoprotein alcohol dehydrogenase-like superfamily"/>
    <property type="match status" value="1"/>
</dbReference>
<accession>A0A561R939</accession>
<keyword evidence="7" id="KW-1185">Reference proteome</keyword>
<evidence type="ECO:0000313" key="7">
    <source>
        <dbReference type="Proteomes" id="UP000320653"/>
    </source>
</evidence>
<dbReference type="SUPFAM" id="SSF50998">
    <property type="entry name" value="Quinoprotein alcohol dehydrogenase-like"/>
    <property type="match status" value="1"/>
</dbReference>
<name>A0A561R939_9HYPH</name>
<protein>
    <submittedName>
        <fullName evidence="6">Quinoprotein glucose dehydrogenase</fullName>
    </submittedName>
</protein>
<dbReference type="NCBIfam" id="TIGR03074">
    <property type="entry name" value="PQQ_membr_DH"/>
    <property type="match status" value="1"/>
</dbReference>
<dbReference type="GO" id="GO:0048038">
    <property type="term" value="F:quinone binding"/>
    <property type="evidence" value="ECO:0007669"/>
    <property type="project" value="InterPro"/>
</dbReference>
<feature type="transmembrane region" description="Helical" evidence="4">
    <location>
        <begin position="39"/>
        <end position="56"/>
    </location>
</feature>
<comment type="cofactor">
    <cofactor evidence="1">
        <name>pyrroloquinoline quinone</name>
        <dbReference type="ChEBI" id="CHEBI:58442"/>
    </cofactor>
</comment>
<evidence type="ECO:0000256" key="4">
    <source>
        <dbReference type="SAM" id="Phobius"/>
    </source>
</evidence>
<dbReference type="InterPro" id="IPR011047">
    <property type="entry name" value="Quinoprotein_ADH-like_sf"/>
</dbReference>
<keyword evidence="4" id="KW-1133">Transmembrane helix</keyword>
<dbReference type="Proteomes" id="UP000320653">
    <property type="component" value="Unassembled WGS sequence"/>
</dbReference>
<dbReference type="GO" id="GO:0008876">
    <property type="term" value="F:quinoprotein glucose dehydrogenase activity"/>
    <property type="evidence" value="ECO:0007669"/>
    <property type="project" value="TreeGrafter"/>
</dbReference>
<dbReference type="AlphaFoldDB" id="A0A561R939"/>
<dbReference type="GO" id="GO:0016020">
    <property type="term" value="C:membrane"/>
    <property type="evidence" value="ECO:0007669"/>
    <property type="project" value="InterPro"/>
</dbReference>
<proteinExistence type="inferred from homology"/>
<comment type="caution">
    <text evidence="6">The sequence shown here is derived from an EMBL/GenBank/DDBJ whole genome shotgun (WGS) entry which is preliminary data.</text>
</comment>
<evidence type="ECO:0000313" key="6">
    <source>
        <dbReference type="EMBL" id="TWF59116.1"/>
    </source>
</evidence>
<feature type="transmembrane region" description="Helical" evidence="4">
    <location>
        <begin position="12"/>
        <end position="33"/>
    </location>
</feature>
<gene>
    <name evidence="6" type="ORF">FHW37_101922</name>
</gene>